<protein>
    <submittedName>
        <fullName evidence="3">Uncharacterized protein</fullName>
    </submittedName>
</protein>
<dbReference type="EMBL" id="QFYP01000001">
    <property type="protein sequence ID" value="RAK60705.1"/>
    <property type="molecule type" value="Genomic_DNA"/>
</dbReference>
<evidence type="ECO:0000256" key="2">
    <source>
        <dbReference type="SAM" id="SignalP"/>
    </source>
</evidence>
<feature type="region of interest" description="Disordered" evidence="1">
    <location>
        <begin position="23"/>
        <end position="46"/>
    </location>
</feature>
<dbReference type="InterPro" id="IPR019027">
    <property type="entry name" value="Pilus_biogenesis_CpaD-related"/>
</dbReference>
<organism evidence="3 4">
    <name type="scientific">Phenylobacterium hankyongense</name>
    <dbReference type="NCBI Taxonomy" id="1813876"/>
    <lineage>
        <taxon>Bacteria</taxon>
        <taxon>Pseudomonadati</taxon>
        <taxon>Pseudomonadota</taxon>
        <taxon>Alphaproteobacteria</taxon>
        <taxon>Caulobacterales</taxon>
        <taxon>Caulobacteraceae</taxon>
        <taxon>Phenylobacterium</taxon>
    </lineage>
</organism>
<dbReference type="Proteomes" id="UP000249842">
    <property type="component" value="Unassembled WGS sequence"/>
</dbReference>
<keyword evidence="4" id="KW-1185">Reference proteome</keyword>
<name>A0A328B2F7_9CAUL</name>
<reference evidence="4" key="1">
    <citation type="submission" date="2018-05" db="EMBL/GenBank/DDBJ databases">
        <authorList>
            <person name="Li X."/>
        </authorList>
    </citation>
    <scope>NUCLEOTIDE SEQUENCE [LARGE SCALE GENOMIC DNA]</scope>
    <source>
        <strain evidence="4">HKS-05</strain>
    </source>
</reference>
<dbReference type="PROSITE" id="PS51257">
    <property type="entry name" value="PROKAR_LIPOPROTEIN"/>
    <property type="match status" value="1"/>
</dbReference>
<sequence length="120" mass="11843">MRQTLLLAIAILAAASSACSASAAPKPAQTAVPAVPDPCADPAPSRVADPLTMPRFGCANAINLRLMVADPRDLERGAPLADPSGDGALAAAQRHRLGQVKPLGAAAASGSGPGAATEAR</sequence>
<feature type="chain" id="PRO_5016350112" evidence="2">
    <location>
        <begin position="24"/>
        <end position="120"/>
    </location>
</feature>
<keyword evidence="2" id="KW-0732">Signal</keyword>
<dbReference type="RefSeq" id="WP_111457997.1">
    <property type="nucleotide sequence ID" value="NZ_QFYP01000001.1"/>
</dbReference>
<comment type="caution">
    <text evidence="3">The sequence shown here is derived from an EMBL/GenBank/DDBJ whole genome shotgun (WGS) entry which is preliminary data.</text>
</comment>
<dbReference type="Pfam" id="PF09476">
    <property type="entry name" value="Pilus_CpaD"/>
    <property type="match status" value="1"/>
</dbReference>
<feature type="signal peptide" evidence="2">
    <location>
        <begin position="1"/>
        <end position="23"/>
    </location>
</feature>
<evidence type="ECO:0000256" key="1">
    <source>
        <dbReference type="SAM" id="MobiDB-lite"/>
    </source>
</evidence>
<dbReference type="OrthoDB" id="9802674at2"/>
<gene>
    <name evidence="3" type="ORF">DJ021_13250</name>
</gene>
<dbReference type="AlphaFoldDB" id="A0A328B2F7"/>
<accession>A0A328B2F7</accession>
<evidence type="ECO:0000313" key="3">
    <source>
        <dbReference type="EMBL" id="RAK60705.1"/>
    </source>
</evidence>
<evidence type="ECO:0000313" key="4">
    <source>
        <dbReference type="Proteomes" id="UP000249842"/>
    </source>
</evidence>
<proteinExistence type="predicted"/>